<feature type="site" description="Important for catalytic activity, responsible for pKa modulation of the active site Glu and correct orientation of both the proton donor and substrate" evidence="16">
    <location>
        <position position="168"/>
    </location>
</feature>
<evidence type="ECO:0000256" key="1">
    <source>
        <dbReference type="ARBA" id="ARBA00000375"/>
    </source>
</evidence>
<keyword evidence="8 14" id="KW-0378">Hydrolase</keyword>
<comment type="pathway">
    <text evidence="3 14">Glycan metabolism; L-arabinan degradation.</text>
</comment>
<keyword evidence="9" id="KW-0325">Glycoprotein</keyword>
<dbReference type="GO" id="GO:0046558">
    <property type="term" value="F:arabinan endo-1,5-alpha-L-arabinosidase activity"/>
    <property type="evidence" value="ECO:0007669"/>
    <property type="project" value="UniProtKB-EC"/>
</dbReference>
<dbReference type="InterPro" id="IPR006710">
    <property type="entry name" value="Glyco_hydro_43"/>
</dbReference>
<dbReference type="EMBL" id="ML978136">
    <property type="protein sequence ID" value="KAF2093984.1"/>
    <property type="molecule type" value="Genomic_DNA"/>
</dbReference>
<keyword evidence="17" id="KW-0732">Signal</keyword>
<dbReference type="CDD" id="cd18831">
    <property type="entry name" value="GH43_AnAbnA-like"/>
    <property type="match status" value="1"/>
</dbReference>
<feature type="active site" description="Proton acceptor" evidence="15">
    <location>
        <position position="50"/>
    </location>
</feature>
<evidence type="ECO:0000256" key="2">
    <source>
        <dbReference type="ARBA" id="ARBA00004613"/>
    </source>
</evidence>
<comment type="similarity">
    <text evidence="4 14">Belongs to the glycosyl hydrolase 43 family.</text>
</comment>
<dbReference type="Proteomes" id="UP000799772">
    <property type="component" value="Unassembled WGS sequence"/>
</dbReference>
<dbReference type="InterPro" id="IPR023296">
    <property type="entry name" value="Glyco_hydro_beta-prop_sf"/>
</dbReference>
<comment type="subcellular location">
    <subcellularLocation>
        <location evidence="2">Secreted</location>
    </subcellularLocation>
</comment>
<evidence type="ECO:0000256" key="4">
    <source>
        <dbReference type="ARBA" id="ARBA00009865"/>
    </source>
</evidence>
<reference evidence="18" key="1">
    <citation type="journal article" date="2020" name="Stud. Mycol.">
        <title>101 Dothideomycetes genomes: a test case for predicting lifestyles and emergence of pathogens.</title>
        <authorList>
            <person name="Haridas S."/>
            <person name="Albert R."/>
            <person name="Binder M."/>
            <person name="Bloem J."/>
            <person name="Labutti K."/>
            <person name="Salamov A."/>
            <person name="Andreopoulos B."/>
            <person name="Baker S."/>
            <person name="Barry K."/>
            <person name="Bills G."/>
            <person name="Bluhm B."/>
            <person name="Cannon C."/>
            <person name="Castanera R."/>
            <person name="Culley D."/>
            <person name="Daum C."/>
            <person name="Ezra D."/>
            <person name="Gonzalez J."/>
            <person name="Henrissat B."/>
            <person name="Kuo A."/>
            <person name="Liang C."/>
            <person name="Lipzen A."/>
            <person name="Lutzoni F."/>
            <person name="Magnuson J."/>
            <person name="Mondo S."/>
            <person name="Nolan M."/>
            <person name="Ohm R."/>
            <person name="Pangilinan J."/>
            <person name="Park H.-J."/>
            <person name="Ramirez L."/>
            <person name="Alfaro M."/>
            <person name="Sun H."/>
            <person name="Tritt A."/>
            <person name="Yoshinaga Y."/>
            <person name="Zwiers L.-H."/>
            <person name="Turgeon B."/>
            <person name="Goodwin S."/>
            <person name="Spatafora J."/>
            <person name="Crous P."/>
            <person name="Grigoriev I."/>
        </authorList>
    </citation>
    <scope>NUCLEOTIDE SEQUENCE</scope>
    <source>
        <strain evidence="18">CBS 133067</strain>
    </source>
</reference>
<organism evidence="18 19">
    <name type="scientific">Rhizodiscina lignyota</name>
    <dbReference type="NCBI Taxonomy" id="1504668"/>
    <lineage>
        <taxon>Eukaryota</taxon>
        <taxon>Fungi</taxon>
        <taxon>Dikarya</taxon>
        <taxon>Ascomycota</taxon>
        <taxon>Pezizomycotina</taxon>
        <taxon>Dothideomycetes</taxon>
        <taxon>Pleosporomycetidae</taxon>
        <taxon>Aulographales</taxon>
        <taxon>Rhizodiscinaceae</taxon>
        <taxon>Rhizodiscina</taxon>
    </lineage>
</organism>
<protein>
    <recommendedName>
        <fullName evidence="5 14">Arabinan endo-1,5-alpha-L-arabinosidase</fullName>
        <ecNumber evidence="5 14">3.2.1.99</ecNumber>
    </recommendedName>
</protein>
<keyword evidence="6" id="KW-0964">Secreted</keyword>
<comment type="function">
    <text evidence="13">Endo-1,5-alpha-L-arabinanase involved in degradation of pectin. Its preferred substrate is linear 1,5-alpha-L-arabinan.</text>
</comment>
<evidence type="ECO:0000313" key="19">
    <source>
        <dbReference type="Proteomes" id="UP000799772"/>
    </source>
</evidence>
<dbReference type="InterPro" id="IPR050727">
    <property type="entry name" value="GH43_arabinanases"/>
</dbReference>
<evidence type="ECO:0000256" key="8">
    <source>
        <dbReference type="ARBA" id="ARBA00022801"/>
    </source>
</evidence>
<comment type="caution">
    <text evidence="18">The sequence shown here is derived from an EMBL/GenBank/DDBJ whole genome shotgun (WGS) entry which is preliminary data.</text>
</comment>
<evidence type="ECO:0000256" key="3">
    <source>
        <dbReference type="ARBA" id="ARBA00004834"/>
    </source>
</evidence>
<evidence type="ECO:0000256" key="16">
    <source>
        <dbReference type="PIRSR" id="PIRSR606710-2"/>
    </source>
</evidence>
<dbReference type="GO" id="GO:0045493">
    <property type="term" value="P:xylan catabolic process"/>
    <property type="evidence" value="ECO:0007669"/>
    <property type="project" value="UniProtKB-KW"/>
</dbReference>
<evidence type="ECO:0000256" key="10">
    <source>
        <dbReference type="ARBA" id="ARBA00023277"/>
    </source>
</evidence>
<evidence type="ECO:0000256" key="15">
    <source>
        <dbReference type="PIRSR" id="PIRSR606710-1"/>
    </source>
</evidence>
<sequence length="347" mass="38532">MLLLVFALIAIAARAASHDPFSPANWPLPHNITGDSLTSTGQWGGVHVHDPSVVKGPDGYYYSFSTHNLVAISKAPSLDGYWKFIGSVLKGESVIPLAGRNDTWAPNVVQIGDTYYCYYSVSTFGSMDSGIGLATSRTLQPGSWTDHGLVLESGATKEYPLNDTNAIDPNFFHDPKTGENLLNYGSFWSDIWQFQLAKDLKSVLWKPPPVHLSFDPVGTNPEEGSFMSYHDGWYYLWYSHGICCGYNVSALPPPGQEYSIRLGRSKSSHGPFLDRNGTDLVDGGGYIVYGSHDYVYGPGGQGVLQDYHGRDVLYYHYVPTYISYLDTDKRLGWDYIDYVDGWPVLVY</sequence>
<keyword evidence="19" id="KW-1185">Reference proteome</keyword>
<dbReference type="AlphaFoldDB" id="A0A9P4M5M7"/>
<feature type="chain" id="PRO_5040367841" description="Arabinan endo-1,5-alpha-L-arabinosidase" evidence="17">
    <location>
        <begin position="18"/>
        <end position="347"/>
    </location>
</feature>
<keyword evidence="7" id="KW-0858">Xylan degradation</keyword>
<keyword evidence="11 14" id="KW-0326">Glycosidase</keyword>
<dbReference type="SUPFAM" id="SSF75005">
    <property type="entry name" value="Arabinanase/levansucrase/invertase"/>
    <property type="match status" value="1"/>
</dbReference>
<dbReference type="Pfam" id="PF04616">
    <property type="entry name" value="Glyco_hydro_43"/>
    <property type="match status" value="1"/>
</dbReference>
<dbReference type="Gene3D" id="2.115.10.20">
    <property type="entry name" value="Glycosyl hydrolase domain, family 43"/>
    <property type="match status" value="1"/>
</dbReference>
<evidence type="ECO:0000256" key="11">
    <source>
        <dbReference type="ARBA" id="ARBA00023295"/>
    </source>
</evidence>
<dbReference type="PIRSF" id="PIRSF026534">
    <property type="entry name" value="Endo_alpha-L-arabinosidase"/>
    <property type="match status" value="1"/>
</dbReference>
<feature type="active site" description="Proton donor" evidence="15">
    <location>
        <position position="223"/>
    </location>
</feature>
<feature type="signal peptide" evidence="17">
    <location>
        <begin position="1"/>
        <end position="17"/>
    </location>
</feature>
<dbReference type="PANTHER" id="PTHR43301:SF4">
    <property type="entry name" value="ARABINAN ENDO-1,5-ALPHA-L-ARABINOSIDASE B"/>
    <property type="match status" value="1"/>
</dbReference>
<evidence type="ECO:0000256" key="14">
    <source>
        <dbReference type="PIRNR" id="PIRNR026534"/>
    </source>
</evidence>
<accession>A0A9P4M5M7</accession>
<name>A0A9P4M5M7_9PEZI</name>
<dbReference type="EC" id="3.2.1.99" evidence="5 14"/>
<keyword evidence="12" id="KW-0624">Polysaccharide degradation</keyword>
<proteinExistence type="inferred from homology"/>
<dbReference type="PANTHER" id="PTHR43301">
    <property type="entry name" value="ARABINAN ENDO-1,5-ALPHA-L-ARABINOSIDASE"/>
    <property type="match status" value="1"/>
</dbReference>
<evidence type="ECO:0000256" key="9">
    <source>
        <dbReference type="ARBA" id="ARBA00023180"/>
    </source>
</evidence>
<gene>
    <name evidence="18" type="ORF">NA57DRAFT_47329</name>
</gene>
<dbReference type="InterPro" id="IPR016840">
    <property type="entry name" value="Glyco_hydro_43_endo_a_Ara-ase"/>
</dbReference>
<evidence type="ECO:0000256" key="13">
    <source>
        <dbReference type="ARBA" id="ARBA00025221"/>
    </source>
</evidence>
<dbReference type="GO" id="GO:0005576">
    <property type="term" value="C:extracellular region"/>
    <property type="evidence" value="ECO:0007669"/>
    <property type="project" value="UniProtKB-SubCell"/>
</dbReference>
<comment type="catalytic activity">
    <reaction evidence="1 14">
        <text>Endohydrolysis of (1-&gt;5)-alpha-arabinofuranosidic linkages in (1-&gt;5)-arabinans.</text>
        <dbReference type="EC" id="3.2.1.99"/>
    </reaction>
</comment>
<evidence type="ECO:0000256" key="5">
    <source>
        <dbReference type="ARBA" id="ARBA00012586"/>
    </source>
</evidence>
<keyword evidence="10" id="KW-0119">Carbohydrate metabolism</keyword>
<dbReference type="OrthoDB" id="195678at2759"/>
<evidence type="ECO:0000256" key="17">
    <source>
        <dbReference type="SAM" id="SignalP"/>
    </source>
</evidence>
<evidence type="ECO:0000256" key="7">
    <source>
        <dbReference type="ARBA" id="ARBA00022651"/>
    </source>
</evidence>
<evidence type="ECO:0000256" key="6">
    <source>
        <dbReference type="ARBA" id="ARBA00022525"/>
    </source>
</evidence>
<evidence type="ECO:0000313" key="18">
    <source>
        <dbReference type="EMBL" id="KAF2093984.1"/>
    </source>
</evidence>
<evidence type="ECO:0000256" key="12">
    <source>
        <dbReference type="ARBA" id="ARBA00023326"/>
    </source>
</evidence>